<evidence type="ECO:0000313" key="2">
    <source>
        <dbReference type="Proteomes" id="UP000186141"/>
    </source>
</evidence>
<dbReference type="EMBL" id="FTOT01000002">
    <property type="protein sequence ID" value="SIS82088.1"/>
    <property type="molecule type" value="Genomic_DNA"/>
</dbReference>
<accession>A0A1N7M7M0</accession>
<dbReference type="AlphaFoldDB" id="A0A1N7M7M0"/>
<gene>
    <name evidence="1" type="ORF">SAMN05421774_102480</name>
</gene>
<protein>
    <submittedName>
        <fullName evidence="1">Uncharacterized protein</fullName>
    </submittedName>
</protein>
<dbReference type="InterPro" id="IPR036641">
    <property type="entry name" value="HPT_dom_sf"/>
</dbReference>
<dbReference type="OrthoDB" id="7873775at2"/>
<dbReference type="GO" id="GO:0000160">
    <property type="term" value="P:phosphorelay signal transduction system"/>
    <property type="evidence" value="ECO:0007669"/>
    <property type="project" value="InterPro"/>
</dbReference>
<dbReference type="RefSeq" id="WP_144038896.1">
    <property type="nucleotide sequence ID" value="NZ_BMEH01000002.1"/>
</dbReference>
<reference evidence="1 2" key="1">
    <citation type="submission" date="2017-01" db="EMBL/GenBank/DDBJ databases">
        <authorList>
            <person name="Mah S.A."/>
            <person name="Swanson W.J."/>
            <person name="Moy G.W."/>
            <person name="Vacquier V.D."/>
        </authorList>
    </citation>
    <scope>NUCLEOTIDE SEQUENCE [LARGE SCALE GENOMIC DNA]</scope>
    <source>
        <strain evidence="1 2">DSM 26375</strain>
    </source>
</reference>
<evidence type="ECO:0000313" key="1">
    <source>
        <dbReference type="EMBL" id="SIS82088.1"/>
    </source>
</evidence>
<sequence>MAALVTYLCPRERIWLDPSRIGLLYAELGGAEVQALLDRAMAELADVHEDLRLHYVARDLDGFSRSLRRMRRIADHLGLTTVARITGDVSDCLERADPTALSATWARLSRSAEQAQTGNWNSI</sequence>
<dbReference type="SUPFAM" id="SSF47226">
    <property type="entry name" value="Histidine-containing phosphotransfer domain, HPT domain"/>
    <property type="match status" value="1"/>
</dbReference>
<dbReference type="STRING" id="1086013.SAMN05421774_102480"/>
<keyword evidence="2" id="KW-1185">Reference proteome</keyword>
<organism evidence="1 2">
    <name type="scientific">Gemmobacter megaterium</name>
    <dbReference type="NCBI Taxonomy" id="1086013"/>
    <lineage>
        <taxon>Bacteria</taxon>
        <taxon>Pseudomonadati</taxon>
        <taxon>Pseudomonadota</taxon>
        <taxon>Alphaproteobacteria</taxon>
        <taxon>Rhodobacterales</taxon>
        <taxon>Paracoccaceae</taxon>
        <taxon>Gemmobacter</taxon>
    </lineage>
</organism>
<proteinExistence type="predicted"/>
<name>A0A1N7M7M0_9RHOB</name>
<dbReference type="Proteomes" id="UP000186141">
    <property type="component" value="Unassembled WGS sequence"/>
</dbReference>